<feature type="domain" description="Bulb-type lectin" evidence="2">
    <location>
        <begin position="44"/>
        <end position="167"/>
    </location>
</feature>
<dbReference type="EMBL" id="CM010717">
    <property type="protein sequence ID" value="RZC57000.1"/>
    <property type="molecule type" value="Genomic_DNA"/>
</dbReference>
<dbReference type="Proteomes" id="UP000316621">
    <property type="component" value="Chromosome 3"/>
</dbReference>
<dbReference type="AlphaFoldDB" id="A0A4Y7JAF4"/>
<reference evidence="3 4" key="1">
    <citation type="journal article" date="2018" name="Science">
        <title>The opium poppy genome and morphinan production.</title>
        <authorList>
            <person name="Guo L."/>
            <person name="Winzer T."/>
            <person name="Yang X."/>
            <person name="Li Y."/>
            <person name="Ning Z."/>
            <person name="He Z."/>
            <person name="Teodor R."/>
            <person name="Lu Y."/>
            <person name="Bowser T.A."/>
            <person name="Graham I.A."/>
            <person name="Ye K."/>
        </authorList>
    </citation>
    <scope>NUCLEOTIDE SEQUENCE [LARGE SCALE GENOMIC DNA]</scope>
    <source>
        <strain evidence="4">cv. HN1</strain>
        <tissue evidence="3">Leaves</tissue>
    </source>
</reference>
<evidence type="ECO:0000313" key="3">
    <source>
        <dbReference type="EMBL" id="RZC57000.1"/>
    </source>
</evidence>
<name>A0A4Y7JAF4_PAPSO</name>
<gene>
    <name evidence="3" type="ORF">C5167_015860</name>
</gene>
<sequence>MKMNSSSISSTFIIFCFLINITLVVEGLVPRSKTFKFVNHGKLSNGVSTENNAKFRAVPQISNHPFQLCFYTTTNSKTLFTLGLSMGGFRSSGAQANSIRRWVWAANPTRPVGEEATLVFGTNGNLILANTNGQVVWQTKTSNKNVTDIKLLSNGNLVLLDKSGGFV</sequence>
<dbReference type="Gene3D" id="2.90.10.10">
    <property type="entry name" value="Bulb-type lectin domain"/>
    <property type="match status" value="1"/>
</dbReference>
<dbReference type="CDD" id="cd00028">
    <property type="entry name" value="B_lectin"/>
    <property type="match status" value="1"/>
</dbReference>
<dbReference type="InterPro" id="IPR036426">
    <property type="entry name" value="Bulb-type_lectin_dom_sf"/>
</dbReference>
<evidence type="ECO:0000256" key="1">
    <source>
        <dbReference type="SAM" id="SignalP"/>
    </source>
</evidence>
<dbReference type="InterPro" id="IPR001480">
    <property type="entry name" value="Bulb-type_lectin_dom"/>
</dbReference>
<feature type="signal peptide" evidence="1">
    <location>
        <begin position="1"/>
        <end position="27"/>
    </location>
</feature>
<proteinExistence type="predicted"/>
<dbReference type="SUPFAM" id="SSF51110">
    <property type="entry name" value="alpha-D-mannose-specific plant lectins"/>
    <property type="match status" value="1"/>
</dbReference>
<keyword evidence="1" id="KW-0732">Signal</keyword>
<dbReference type="Pfam" id="PF01453">
    <property type="entry name" value="B_lectin"/>
    <property type="match status" value="1"/>
</dbReference>
<protein>
    <recommendedName>
        <fullName evidence="2">Bulb-type lectin domain-containing protein</fullName>
    </recommendedName>
</protein>
<dbReference type="SMART" id="SM00108">
    <property type="entry name" value="B_lectin"/>
    <property type="match status" value="1"/>
</dbReference>
<evidence type="ECO:0000259" key="2">
    <source>
        <dbReference type="PROSITE" id="PS50927"/>
    </source>
</evidence>
<organism evidence="3 4">
    <name type="scientific">Papaver somniferum</name>
    <name type="common">Opium poppy</name>
    <dbReference type="NCBI Taxonomy" id="3469"/>
    <lineage>
        <taxon>Eukaryota</taxon>
        <taxon>Viridiplantae</taxon>
        <taxon>Streptophyta</taxon>
        <taxon>Embryophyta</taxon>
        <taxon>Tracheophyta</taxon>
        <taxon>Spermatophyta</taxon>
        <taxon>Magnoliopsida</taxon>
        <taxon>Ranunculales</taxon>
        <taxon>Papaveraceae</taxon>
        <taxon>Papaveroideae</taxon>
        <taxon>Papaver</taxon>
    </lineage>
</organism>
<dbReference type="PROSITE" id="PS50927">
    <property type="entry name" value="BULB_LECTIN"/>
    <property type="match status" value="1"/>
</dbReference>
<dbReference type="Gramene" id="RZC57000">
    <property type="protein sequence ID" value="RZC57000"/>
    <property type="gene ID" value="C5167_015860"/>
</dbReference>
<evidence type="ECO:0000313" key="4">
    <source>
        <dbReference type="Proteomes" id="UP000316621"/>
    </source>
</evidence>
<dbReference type="OMA" id="NECIVEY"/>
<accession>A0A4Y7JAF4</accession>
<feature type="chain" id="PRO_5021347839" description="Bulb-type lectin domain-containing protein" evidence="1">
    <location>
        <begin position="28"/>
        <end position="167"/>
    </location>
</feature>
<keyword evidence="4" id="KW-1185">Reference proteome</keyword>